<proteinExistence type="predicted"/>
<evidence type="ECO:0000313" key="1">
    <source>
        <dbReference type="EMBL" id="KAJ4437276.1"/>
    </source>
</evidence>
<dbReference type="Proteomes" id="UP001148838">
    <property type="component" value="Unassembled WGS sequence"/>
</dbReference>
<protein>
    <submittedName>
        <fullName evidence="1">Uncharacterized protein</fullName>
    </submittedName>
</protein>
<dbReference type="EMBL" id="JAJSOF020000021">
    <property type="protein sequence ID" value="KAJ4437276.1"/>
    <property type="molecule type" value="Genomic_DNA"/>
</dbReference>
<gene>
    <name evidence="1" type="ORF">ANN_17413</name>
</gene>
<evidence type="ECO:0000313" key="2">
    <source>
        <dbReference type="Proteomes" id="UP001148838"/>
    </source>
</evidence>
<name>A0ABQ8SSW2_PERAM</name>
<comment type="caution">
    <text evidence="1">The sequence shown here is derived from an EMBL/GenBank/DDBJ whole genome shotgun (WGS) entry which is preliminary data.</text>
</comment>
<keyword evidence="2" id="KW-1185">Reference proteome</keyword>
<reference evidence="1 2" key="1">
    <citation type="journal article" date="2022" name="Allergy">
        <title>Genome assembly and annotation of Periplaneta americana reveal a comprehensive cockroach allergen profile.</title>
        <authorList>
            <person name="Wang L."/>
            <person name="Xiong Q."/>
            <person name="Saelim N."/>
            <person name="Wang L."/>
            <person name="Nong W."/>
            <person name="Wan A.T."/>
            <person name="Shi M."/>
            <person name="Liu X."/>
            <person name="Cao Q."/>
            <person name="Hui J.H.L."/>
            <person name="Sookrung N."/>
            <person name="Leung T.F."/>
            <person name="Tungtrongchitr A."/>
            <person name="Tsui S.K.W."/>
        </authorList>
    </citation>
    <scope>NUCLEOTIDE SEQUENCE [LARGE SCALE GENOMIC DNA]</scope>
    <source>
        <strain evidence="1">PWHHKU_190912</strain>
    </source>
</reference>
<accession>A0ABQ8SSW2</accession>
<organism evidence="1 2">
    <name type="scientific">Periplaneta americana</name>
    <name type="common">American cockroach</name>
    <name type="synonym">Blatta americana</name>
    <dbReference type="NCBI Taxonomy" id="6978"/>
    <lineage>
        <taxon>Eukaryota</taxon>
        <taxon>Metazoa</taxon>
        <taxon>Ecdysozoa</taxon>
        <taxon>Arthropoda</taxon>
        <taxon>Hexapoda</taxon>
        <taxon>Insecta</taxon>
        <taxon>Pterygota</taxon>
        <taxon>Neoptera</taxon>
        <taxon>Polyneoptera</taxon>
        <taxon>Dictyoptera</taxon>
        <taxon>Blattodea</taxon>
        <taxon>Blattoidea</taxon>
        <taxon>Blattidae</taxon>
        <taxon>Blattinae</taxon>
        <taxon>Periplaneta</taxon>
    </lineage>
</organism>
<sequence length="125" mass="13961">MAGLCEGSNEPPGSLKAISKKSVSYRVDKNALLALSEEDEDLFNSQVNRTLYTVYRDNIDKFSHMWEQQFNVKSIFTSSFITIIKYVALQPAKAKTDQPAAGLTATCQAEVDDHPTRMEVSQLAR</sequence>